<sequence>MFNRSFFSFLVPYKLMAFRWVEGLVILGLVYNTAISYSILGCTTKQIIKKLIIKQKTEKSESYCDSFLN</sequence>
<dbReference type="EMBL" id="CM004471">
    <property type="protein sequence ID" value="OCT86864.1"/>
    <property type="molecule type" value="Genomic_DNA"/>
</dbReference>
<keyword evidence="1" id="KW-0472">Membrane</keyword>
<feature type="transmembrane region" description="Helical" evidence="1">
    <location>
        <begin position="20"/>
        <end position="40"/>
    </location>
</feature>
<protein>
    <submittedName>
        <fullName evidence="2">Uncharacterized protein</fullName>
    </submittedName>
</protein>
<reference evidence="3" key="1">
    <citation type="journal article" date="2016" name="Nature">
        <title>Genome evolution in the allotetraploid frog Xenopus laevis.</title>
        <authorList>
            <person name="Session A.M."/>
            <person name="Uno Y."/>
            <person name="Kwon T."/>
            <person name="Chapman J.A."/>
            <person name="Toyoda A."/>
            <person name="Takahashi S."/>
            <person name="Fukui A."/>
            <person name="Hikosaka A."/>
            <person name="Suzuki A."/>
            <person name="Kondo M."/>
            <person name="van Heeringen S.J."/>
            <person name="Quigley I."/>
            <person name="Heinz S."/>
            <person name="Ogino H."/>
            <person name="Ochi H."/>
            <person name="Hellsten U."/>
            <person name="Lyons J.B."/>
            <person name="Simakov O."/>
            <person name="Putnam N."/>
            <person name="Stites J."/>
            <person name="Kuroki Y."/>
            <person name="Tanaka T."/>
            <person name="Michiue T."/>
            <person name="Watanabe M."/>
            <person name="Bogdanovic O."/>
            <person name="Lister R."/>
            <person name="Georgiou G."/>
            <person name="Paranjpe S.S."/>
            <person name="van Kruijsbergen I."/>
            <person name="Shu S."/>
            <person name="Carlson J."/>
            <person name="Kinoshita T."/>
            <person name="Ohta Y."/>
            <person name="Mawaribuchi S."/>
            <person name="Jenkins J."/>
            <person name="Grimwood J."/>
            <person name="Schmutz J."/>
            <person name="Mitros T."/>
            <person name="Mozaffari S.V."/>
            <person name="Suzuki Y."/>
            <person name="Haramoto Y."/>
            <person name="Yamamoto T.S."/>
            <person name="Takagi C."/>
            <person name="Heald R."/>
            <person name="Miller K."/>
            <person name="Haudenschild C."/>
            <person name="Kitzman J."/>
            <person name="Nakayama T."/>
            <person name="Izutsu Y."/>
            <person name="Robert J."/>
            <person name="Fortriede J."/>
            <person name="Burns K."/>
            <person name="Lotay V."/>
            <person name="Karimi K."/>
            <person name="Yasuoka Y."/>
            <person name="Dichmann D.S."/>
            <person name="Flajnik M.F."/>
            <person name="Houston D.W."/>
            <person name="Shendure J."/>
            <person name="DuPasquier L."/>
            <person name="Vize P.D."/>
            <person name="Zorn A.M."/>
            <person name="Ito M."/>
            <person name="Marcotte E.M."/>
            <person name="Wallingford J.B."/>
            <person name="Ito Y."/>
            <person name="Asashima M."/>
            <person name="Ueno N."/>
            <person name="Matsuda Y."/>
            <person name="Veenstra G.J."/>
            <person name="Fujiyama A."/>
            <person name="Harland R.M."/>
            <person name="Taira M."/>
            <person name="Rokhsar D.S."/>
        </authorList>
    </citation>
    <scope>NUCLEOTIDE SEQUENCE [LARGE SCALE GENOMIC DNA]</scope>
    <source>
        <strain evidence="3">J</strain>
    </source>
</reference>
<gene>
    <name evidence="2" type="ORF">XELAEV_18020554mg</name>
</gene>
<evidence type="ECO:0000313" key="3">
    <source>
        <dbReference type="Proteomes" id="UP000694892"/>
    </source>
</evidence>
<name>A0A974D7J1_XENLA</name>
<evidence type="ECO:0000256" key="1">
    <source>
        <dbReference type="SAM" id="Phobius"/>
    </source>
</evidence>
<organism evidence="2 3">
    <name type="scientific">Xenopus laevis</name>
    <name type="common">African clawed frog</name>
    <dbReference type="NCBI Taxonomy" id="8355"/>
    <lineage>
        <taxon>Eukaryota</taxon>
        <taxon>Metazoa</taxon>
        <taxon>Chordata</taxon>
        <taxon>Craniata</taxon>
        <taxon>Vertebrata</taxon>
        <taxon>Euteleostomi</taxon>
        <taxon>Amphibia</taxon>
        <taxon>Batrachia</taxon>
        <taxon>Anura</taxon>
        <taxon>Pipoidea</taxon>
        <taxon>Pipidae</taxon>
        <taxon>Xenopodinae</taxon>
        <taxon>Xenopus</taxon>
        <taxon>Xenopus</taxon>
    </lineage>
</organism>
<proteinExistence type="predicted"/>
<dbReference type="AlphaFoldDB" id="A0A974D7J1"/>
<dbReference type="Proteomes" id="UP000694892">
    <property type="component" value="Chromosome 3S"/>
</dbReference>
<accession>A0A974D7J1</accession>
<keyword evidence="1" id="KW-0812">Transmembrane</keyword>
<keyword evidence="1" id="KW-1133">Transmembrane helix</keyword>
<evidence type="ECO:0000313" key="2">
    <source>
        <dbReference type="EMBL" id="OCT86864.1"/>
    </source>
</evidence>